<evidence type="ECO:0000256" key="1">
    <source>
        <dbReference type="ARBA" id="ARBA00004141"/>
    </source>
</evidence>
<feature type="transmembrane region" description="Helical" evidence="5">
    <location>
        <begin position="325"/>
        <end position="350"/>
    </location>
</feature>
<dbReference type="InterPro" id="IPR036259">
    <property type="entry name" value="MFS_trans_sf"/>
</dbReference>
<dbReference type="InterPro" id="IPR005829">
    <property type="entry name" value="Sugar_transporter_CS"/>
</dbReference>
<evidence type="ECO:0000256" key="3">
    <source>
        <dbReference type="ARBA" id="ARBA00022989"/>
    </source>
</evidence>
<feature type="transmembrane region" description="Helical" evidence="5">
    <location>
        <begin position="294"/>
        <end position="313"/>
    </location>
</feature>
<organism evidence="7 8">
    <name type="scientific">Reyranella soli</name>
    <dbReference type="NCBI Taxonomy" id="1230389"/>
    <lineage>
        <taxon>Bacteria</taxon>
        <taxon>Pseudomonadati</taxon>
        <taxon>Pseudomonadota</taxon>
        <taxon>Alphaproteobacteria</taxon>
        <taxon>Hyphomicrobiales</taxon>
        <taxon>Reyranellaceae</taxon>
        <taxon>Reyranella</taxon>
    </lineage>
</organism>
<feature type="transmembrane region" description="Helical" evidence="5">
    <location>
        <begin position="73"/>
        <end position="93"/>
    </location>
</feature>
<feature type="domain" description="Major facilitator superfamily (MFS) profile" evidence="6">
    <location>
        <begin position="8"/>
        <end position="443"/>
    </location>
</feature>
<dbReference type="PROSITE" id="PS00216">
    <property type="entry name" value="SUGAR_TRANSPORT_1"/>
    <property type="match status" value="1"/>
</dbReference>
<feature type="transmembrane region" description="Helical" evidence="5">
    <location>
        <begin position="133"/>
        <end position="157"/>
    </location>
</feature>
<dbReference type="PANTHER" id="PTHR42718:SF49">
    <property type="entry name" value="EXPORT PROTEIN"/>
    <property type="match status" value="1"/>
</dbReference>
<reference evidence="7 8" key="1">
    <citation type="submission" date="2019-07" db="EMBL/GenBank/DDBJ databases">
        <title>Whole genome shotgun sequence of Reyranella soli NBRC 108950.</title>
        <authorList>
            <person name="Hosoyama A."/>
            <person name="Uohara A."/>
            <person name="Ohji S."/>
            <person name="Ichikawa N."/>
        </authorList>
    </citation>
    <scope>NUCLEOTIDE SEQUENCE [LARGE SCALE GENOMIC DNA]</scope>
    <source>
        <strain evidence="7 8">NBRC 108950</strain>
    </source>
</reference>
<dbReference type="InterPro" id="IPR011701">
    <property type="entry name" value="MFS"/>
</dbReference>
<feature type="transmembrane region" description="Helical" evidence="5">
    <location>
        <begin position="163"/>
        <end position="184"/>
    </location>
</feature>
<sequence length="444" mass="45571">MSDFRRTPVLALALAGFLTQFDVTAVVVILPSIGKELGFGISGYAWVMDAYSLAFTAALLASGALADRFGRRLALLAGNVVFAAASLLCAVSWDGPSLWLARGLQGIGAAFVITGSFALIAGICPEPGARARAFGLAGIVSGVAMAIGPTLGGVLATWPGWRWIFLANLPVCAATIWIVPKLVGESRDDAGRPIDPLGIALLTLALGLVIESLLSAHQSPTRLLAGSGAGGVFLALFVWQQQHRAVPVLDPALLRQKAMIAVSLLLITVSVAYWAVLVYLPLFLQARFGFTIEWTGLVMLAATFPMVVLPPYAGALAPRWGWRRLFATGLVVIALGDAVLAATFLDALAIDPLWPVLSGMAVIAIGAALVQAQLSGAVVALAPPAQAGMASALTIVMRQGGFAVGIAGLGATVSSGYAVLFLAAMAAAVVGAASTALLGPRSGR</sequence>
<evidence type="ECO:0000256" key="5">
    <source>
        <dbReference type="SAM" id="Phobius"/>
    </source>
</evidence>
<comment type="subcellular location">
    <subcellularLocation>
        <location evidence="1">Membrane</location>
        <topology evidence="1">Multi-pass membrane protein</topology>
    </subcellularLocation>
</comment>
<evidence type="ECO:0000313" key="8">
    <source>
        <dbReference type="Proteomes" id="UP000321058"/>
    </source>
</evidence>
<feature type="transmembrane region" description="Helical" evidence="5">
    <location>
        <begin position="417"/>
        <end position="438"/>
    </location>
</feature>
<dbReference type="PRINTS" id="PR01036">
    <property type="entry name" value="TCRTETB"/>
</dbReference>
<feature type="transmembrane region" description="Helical" evidence="5">
    <location>
        <begin position="41"/>
        <end position="61"/>
    </location>
</feature>
<evidence type="ECO:0000313" key="7">
    <source>
        <dbReference type="EMBL" id="GEP57516.1"/>
    </source>
</evidence>
<dbReference type="EMBL" id="BKAJ01000082">
    <property type="protein sequence ID" value="GEP57516.1"/>
    <property type="molecule type" value="Genomic_DNA"/>
</dbReference>
<gene>
    <name evidence="7" type="ORF">RSO01_46820</name>
</gene>
<proteinExistence type="predicted"/>
<dbReference type="Proteomes" id="UP000321058">
    <property type="component" value="Unassembled WGS sequence"/>
</dbReference>
<dbReference type="InterPro" id="IPR020846">
    <property type="entry name" value="MFS_dom"/>
</dbReference>
<feature type="transmembrane region" description="Helical" evidence="5">
    <location>
        <begin position="99"/>
        <end position="121"/>
    </location>
</feature>
<comment type="caution">
    <text evidence="7">The sequence shown here is derived from an EMBL/GenBank/DDBJ whole genome shotgun (WGS) entry which is preliminary data.</text>
</comment>
<feature type="transmembrane region" description="Helical" evidence="5">
    <location>
        <begin position="356"/>
        <end position="382"/>
    </location>
</feature>
<feature type="transmembrane region" description="Helical" evidence="5">
    <location>
        <begin position="196"/>
        <end position="216"/>
    </location>
</feature>
<feature type="transmembrane region" description="Helical" evidence="5">
    <location>
        <begin position="260"/>
        <end position="282"/>
    </location>
</feature>
<protein>
    <submittedName>
        <fullName evidence="7">MFS transporter</fullName>
    </submittedName>
</protein>
<dbReference type="Pfam" id="PF07690">
    <property type="entry name" value="MFS_1"/>
    <property type="match status" value="1"/>
</dbReference>
<dbReference type="GO" id="GO:0022857">
    <property type="term" value="F:transmembrane transporter activity"/>
    <property type="evidence" value="ECO:0007669"/>
    <property type="project" value="InterPro"/>
</dbReference>
<dbReference type="PANTHER" id="PTHR42718">
    <property type="entry name" value="MAJOR FACILITATOR SUPERFAMILY MULTIDRUG TRANSPORTER MFSC"/>
    <property type="match status" value="1"/>
</dbReference>
<evidence type="ECO:0000259" key="6">
    <source>
        <dbReference type="PROSITE" id="PS50850"/>
    </source>
</evidence>
<keyword evidence="2 5" id="KW-0812">Transmembrane</keyword>
<evidence type="ECO:0000256" key="2">
    <source>
        <dbReference type="ARBA" id="ARBA00022692"/>
    </source>
</evidence>
<name>A0A512NEZ7_9HYPH</name>
<dbReference type="RefSeq" id="WP_170303299.1">
    <property type="nucleotide sequence ID" value="NZ_BKAJ01000082.1"/>
</dbReference>
<dbReference type="Gene3D" id="1.20.1250.20">
    <property type="entry name" value="MFS general substrate transporter like domains"/>
    <property type="match status" value="1"/>
</dbReference>
<dbReference type="Gene3D" id="1.20.1720.10">
    <property type="entry name" value="Multidrug resistance protein D"/>
    <property type="match status" value="1"/>
</dbReference>
<dbReference type="CDD" id="cd17321">
    <property type="entry name" value="MFS_MMR_MDR_like"/>
    <property type="match status" value="1"/>
</dbReference>
<dbReference type="GO" id="GO:0016020">
    <property type="term" value="C:membrane"/>
    <property type="evidence" value="ECO:0007669"/>
    <property type="project" value="UniProtKB-SubCell"/>
</dbReference>
<dbReference type="AlphaFoldDB" id="A0A512NEZ7"/>
<dbReference type="PROSITE" id="PS50850">
    <property type="entry name" value="MFS"/>
    <property type="match status" value="1"/>
</dbReference>
<evidence type="ECO:0000256" key="4">
    <source>
        <dbReference type="ARBA" id="ARBA00023136"/>
    </source>
</evidence>
<keyword evidence="4 5" id="KW-0472">Membrane</keyword>
<feature type="transmembrane region" description="Helical" evidence="5">
    <location>
        <begin position="389"/>
        <end position="411"/>
    </location>
</feature>
<feature type="transmembrane region" description="Helical" evidence="5">
    <location>
        <begin position="222"/>
        <end position="239"/>
    </location>
</feature>
<keyword evidence="3 5" id="KW-1133">Transmembrane helix</keyword>
<keyword evidence="8" id="KW-1185">Reference proteome</keyword>
<dbReference type="SUPFAM" id="SSF103473">
    <property type="entry name" value="MFS general substrate transporter"/>
    <property type="match status" value="1"/>
</dbReference>
<accession>A0A512NEZ7</accession>